<keyword evidence="11" id="KW-1185">Reference proteome</keyword>
<comment type="subcellular location">
    <subcellularLocation>
        <location evidence="1">Secreted</location>
        <location evidence="1">Cell wall</location>
    </subcellularLocation>
</comment>
<comment type="catalytic activity">
    <reaction evidence="7">
        <text>a 1,2-diacyl-sn-glycero-3-phosphocholine + H2O = phosphocholine + a 1,2-diacyl-sn-glycerol + H(+)</text>
        <dbReference type="Rhea" id="RHEA:10604"/>
        <dbReference type="ChEBI" id="CHEBI:15377"/>
        <dbReference type="ChEBI" id="CHEBI:15378"/>
        <dbReference type="ChEBI" id="CHEBI:17815"/>
        <dbReference type="ChEBI" id="CHEBI:57643"/>
        <dbReference type="ChEBI" id="CHEBI:295975"/>
        <dbReference type="EC" id="3.1.4.3"/>
    </reaction>
    <physiologicalReaction direction="left-to-right" evidence="7">
        <dbReference type="Rhea" id="RHEA:10605"/>
    </physiologicalReaction>
</comment>
<protein>
    <recommendedName>
        <fullName evidence="3">phospholipase C</fullName>
        <ecNumber evidence="3">3.1.4.3</ecNumber>
    </recommendedName>
</protein>
<dbReference type="EMBL" id="MTBP01000002">
    <property type="protein sequence ID" value="POM25542.1"/>
    <property type="molecule type" value="Genomic_DNA"/>
</dbReference>
<dbReference type="Gene3D" id="3.40.720.10">
    <property type="entry name" value="Alkaline Phosphatase, subunit A"/>
    <property type="match status" value="2"/>
</dbReference>
<dbReference type="CDD" id="cd16014">
    <property type="entry name" value="PLC"/>
    <property type="match status" value="1"/>
</dbReference>
<comment type="caution">
    <text evidence="10">The sequence shown here is derived from an EMBL/GenBank/DDBJ whole genome shotgun (WGS) entry which is preliminary data.</text>
</comment>
<gene>
    <name evidence="10" type="primary">plcN_1</name>
    <name evidence="10" type="ORF">BTM25_41900</name>
</gene>
<keyword evidence="4" id="KW-0964">Secreted</keyword>
<dbReference type="PANTHER" id="PTHR31956">
    <property type="entry name" value="NON-SPECIFIC PHOSPHOLIPASE C4-RELATED"/>
    <property type="match status" value="1"/>
</dbReference>
<dbReference type="NCBIfam" id="TIGR03396">
    <property type="entry name" value="PC_PLC"/>
    <property type="match status" value="1"/>
</dbReference>
<name>A0A2P4UKF8_9ACTN</name>
<dbReference type="InterPro" id="IPR007312">
    <property type="entry name" value="Phosphoesterase"/>
</dbReference>
<dbReference type="GO" id="GO:0034480">
    <property type="term" value="F:phosphatidylcholine phospholipase C activity"/>
    <property type="evidence" value="ECO:0007669"/>
    <property type="project" value="UniProtKB-EC"/>
</dbReference>
<dbReference type="GO" id="GO:0016042">
    <property type="term" value="P:lipid catabolic process"/>
    <property type="evidence" value="ECO:0007669"/>
    <property type="project" value="InterPro"/>
</dbReference>
<dbReference type="Pfam" id="PF05506">
    <property type="entry name" value="PLipase_C_C"/>
    <property type="match status" value="2"/>
</dbReference>
<comment type="similarity">
    <text evidence="2">Belongs to the bacterial phospholipase C family.</text>
</comment>
<evidence type="ECO:0000256" key="4">
    <source>
        <dbReference type="ARBA" id="ARBA00022512"/>
    </source>
</evidence>
<dbReference type="Proteomes" id="UP000242367">
    <property type="component" value="Unassembled WGS sequence"/>
</dbReference>
<accession>A0A2P4UKF8</accession>
<evidence type="ECO:0000256" key="2">
    <source>
        <dbReference type="ARBA" id="ARBA00009717"/>
    </source>
</evidence>
<reference evidence="10 11" key="1">
    <citation type="journal article" date="2017" name="Chemistry">
        <title>Isolation, Biosynthesis and Chemical Modifications of Rubterolones A-F: Rare Tropolone Alkaloids from Actinomadura sp. 5-2.</title>
        <authorList>
            <person name="Guo H."/>
            <person name="Benndorf R."/>
            <person name="Leichnitz D."/>
            <person name="Klassen J.L."/>
            <person name="Vollmers J."/>
            <person name="Gorls H."/>
            <person name="Steinacker M."/>
            <person name="Weigel C."/>
            <person name="Dahse H.M."/>
            <person name="Kaster A.K."/>
            <person name="de Beer Z.W."/>
            <person name="Poulsen M."/>
            <person name="Beemelmanns C."/>
        </authorList>
    </citation>
    <scope>NUCLEOTIDE SEQUENCE [LARGE SCALE GENOMIC DNA]</scope>
    <source>
        <strain evidence="10 11">5-2</strain>
    </source>
</reference>
<feature type="domain" description="Bacterial phospholipase C C-terminal" evidence="9">
    <location>
        <begin position="571"/>
        <end position="643"/>
    </location>
</feature>
<proteinExistence type="inferred from homology"/>
<feature type="domain" description="Bacterial phospholipase C C-terminal" evidence="9">
    <location>
        <begin position="467"/>
        <end position="552"/>
    </location>
</feature>
<feature type="region of interest" description="Disordered" evidence="8">
    <location>
        <begin position="442"/>
        <end position="462"/>
    </location>
</feature>
<keyword evidence="6" id="KW-0843">Virulence</keyword>
<evidence type="ECO:0000256" key="5">
    <source>
        <dbReference type="ARBA" id="ARBA00022801"/>
    </source>
</evidence>
<keyword evidence="4" id="KW-0134">Cell wall</keyword>
<dbReference type="EC" id="3.1.4.3" evidence="3"/>
<dbReference type="PROSITE" id="PS51318">
    <property type="entry name" value="TAT"/>
    <property type="match status" value="1"/>
</dbReference>
<evidence type="ECO:0000313" key="11">
    <source>
        <dbReference type="Proteomes" id="UP000242367"/>
    </source>
</evidence>
<evidence type="ECO:0000259" key="9">
    <source>
        <dbReference type="Pfam" id="PF05506"/>
    </source>
</evidence>
<dbReference type="InterPro" id="IPR006311">
    <property type="entry name" value="TAT_signal"/>
</dbReference>
<evidence type="ECO:0000256" key="7">
    <source>
        <dbReference type="ARBA" id="ARBA00048421"/>
    </source>
</evidence>
<dbReference type="InterPro" id="IPR017850">
    <property type="entry name" value="Alkaline_phosphatase_core_sf"/>
</dbReference>
<dbReference type="AlphaFoldDB" id="A0A2P4UKF8"/>
<evidence type="ECO:0000256" key="3">
    <source>
        <dbReference type="ARBA" id="ARBA00012018"/>
    </source>
</evidence>
<dbReference type="PANTHER" id="PTHR31956:SF1">
    <property type="entry name" value="NON-SPECIFIC PHOSPHOLIPASE C1"/>
    <property type="match status" value="1"/>
</dbReference>
<sequence length="648" mass="69250">MAELTRRGFLGTLATGSAAVGLNALPAGMREAFAQAPSGGTLDDVKHVVVFMQENRSFDHYFGALNGVRGFGDRSRVRFPNGSDVFAQTRSGPSGGAVLRPWHLDTATTDAQRVSDLDHSWSGGHSAWNGGRYNNWIPAKTALTMGYYTRADIPFQYALADAFTVCDGYFCSVMGPTNPNRLYQWTGMIDPGGTAGGPVTDNSEKGYSWTTYPERLDAAGVSWRVYQQQDNYDDNPLAWFKQYKTAAQSSSLWVNGMARRSADAFAADVAAGTLPAVSWIIAPTAESEHPAYPPAYGANFTAQRVLNALAAHPDVWAKTVVLLNFDENDGFFDHVVPPTPPSGTAGEFVSGAPIGLGARVPMLVMSPWSRGGRVCSEVFDHTSVLRFLENWTGVREPNISAWRRTVCGDLMSAFDFTTATTTFPSLPDTAALVAKADQQDALPNASAPSGNTTQPGQESGARTQLPLGYRFAVTSWTDTATGRVWMQIANGGALGAGFTAYTVNHRAYQAWQYTAAAGATIKDYFSAQTYGGGPYDVDWHGPDGFLRGFKGDVRTWSDAAKAHPEASVVDVPATRALTLTLSNQGGAATTFTVSTNAYGGGTTQQVSVAAGTTRTLTLTTASGRYDYTVTATVGDGFERRFAGTVHPS</sequence>
<evidence type="ECO:0000256" key="1">
    <source>
        <dbReference type="ARBA" id="ARBA00004191"/>
    </source>
</evidence>
<feature type="compositionally biased region" description="Polar residues" evidence="8">
    <location>
        <begin position="446"/>
        <end position="462"/>
    </location>
</feature>
<dbReference type="InterPro" id="IPR017767">
    <property type="entry name" value="PC-PLC"/>
</dbReference>
<evidence type="ECO:0000313" key="10">
    <source>
        <dbReference type="EMBL" id="POM25542.1"/>
    </source>
</evidence>
<organism evidence="10 11">
    <name type="scientific">Actinomadura rubteroloni</name>
    <dbReference type="NCBI Taxonomy" id="1926885"/>
    <lineage>
        <taxon>Bacteria</taxon>
        <taxon>Bacillati</taxon>
        <taxon>Actinomycetota</taxon>
        <taxon>Actinomycetes</taxon>
        <taxon>Streptosporangiales</taxon>
        <taxon>Thermomonosporaceae</taxon>
        <taxon>Actinomadura</taxon>
    </lineage>
</organism>
<dbReference type="RefSeq" id="WP_103564514.1">
    <property type="nucleotide sequence ID" value="NZ_MTBP01000002.1"/>
</dbReference>
<evidence type="ECO:0000256" key="6">
    <source>
        <dbReference type="ARBA" id="ARBA00023026"/>
    </source>
</evidence>
<evidence type="ECO:0000256" key="8">
    <source>
        <dbReference type="SAM" id="MobiDB-lite"/>
    </source>
</evidence>
<keyword evidence="5 10" id="KW-0378">Hydrolase</keyword>
<dbReference type="InterPro" id="IPR008475">
    <property type="entry name" value="PLipase_C_C"/>
</dbReference>
<dbReference type="Pfam" id="PF04185">
    <property type="entry name" value="Phosphoesterase"/>
    <property type="match status" value="1"/>
</dbReference>